<feature type="binding site" evidence="6">
    <location>
        <position position="535"/>
    </location>
    <ligand>
        <name>L-glutamate</name>
        <dbReference type="ChEBI" id="CHEBI:29985"/>
    </ligand>
</feature>
<evidence type="ECO:0000256" key="8">
    <source>
        <dbReference type="SAM" id="MobiDB-lite"/>
    </source>
</evidence>
<comment type="similarity">
    <text evidence="7">Belongs to the gamma-glutamyltransferase family.</text>
</comment>
<dbReference type="Gene3D" id="3.60.20.40">
    <property type="match status" value="1"/>
</dbReference>
<dbReference type="InterPro" id="IPR029055">
    <property type="entry name" value="Ntn_hydrolases_N"/>
</dbReference>
<comment type="catalytic activity">
    <reaction evidence="4 7">
        <text>an N-terminal (5-L-glutamyl)-[peptide] + an alpha-amino acid = 5-L-glutamyl amino acid + an N-terminal L-alpha-aminoacyl-[peptide]</text>
        <dbReference type="Rhea" id="RHEA:23904"/>
        <dbReference type="Rhea" id="RHEA-COMP:9780"/>
        <dbReference type="Rhea" id="RHEA-COMP:9795"/>
        <dbReference type="ChEBI" id="CHEBI:77644"/>
        <dbReference type="ChEBI" id="CHEBI:78597"/>
        <dbReference type="ChEBI" id="CHEBI:78599"/>
        <dbReference type="ChEBI" id="CHEBI:78608"/>
        <dbReference type="EC" id="2.3.2.2"/>
    </reaction>
</comment>
<keyword evidence="11" id="KW-1185">Reference proteome</keyword>
<dbReference type="EC" id="3.4.19.13" evidence="7"/>
<evidence type="ECO:0000256" key="5">
    <source>
        <dbReference type="PIRSR" id="PIRSR600101-1"/>
    </source>
</evidence>
<dbReference type="InterPro" id="IPR000101">
    <property type="entry name" value="GGT_peptidase"/>
</dbReference>
<evidence type="ECO:0000256" key="6">
    <source>
        <dbReference type="PIRSR" id="PIRSR600101-2"/>
    </source>
</evidence>
<feature type="active site" description="Nucleophile" evidence="5">
    <location>
        <position position="436"/>
    </location>
</feature>
<dbReference type="NCBIfam" id="TIGR00066">
    <property type="entry name" value="g_glut_trans"/>
    <property type="match status" value="1"/>
</dbReference>
<proteinExistence type="inferred from homology"/>
<evidence type="ECO:0000313" key="11">
    <source>
        <dbReference type="Proteomes" id="UP001156870"/>
    </source>
</evidence>
<keyword evidence="7" id="KW-0865">Zymogen</keyword>
<comment type="PTM">
    <text evidence="7">Cleaved by autocatalysis into a large and a small subunit.</text>
</comment>
<feature type="signal peptide" evidence="9">
    <location>
        <begin position="1"/>
        <end position="39"/>
    </location>
</feature>
<evidence type="ECO:0000256" key="9">
    <source>
        <dbReference type="SAM" id="SignalP"/>
    </source>
</evidence>
<protein>
    <recommendedName>
        <fullName evidence="7">Glutathione hydrolase proenzyme</fullName>
        <ecNumber evidence="7">2.3.2.2</ecNumber>
        <ecNumber evidence="7">3.4.19.13</ecNumber>
    </recommendedName>
    <component>
        <recommendedName>
            <fullName evidence="7">Glutathione hydrolase large chain</fullName>
        </recommendedName>
    </component>
    <component>
        <recommendedName>
            <fullName evidence="7">Glutathione hydrolase small chain</fullName>
        </recommendedName>
    </component>
</protein>
<dbReference type="GO" id="GO:0036374">
    <property type="term" value="F:glutathione hydrolase activity"/>
    <property type="evidence" value="ECO:0007669"/>
    <property type="project" value="UniProtKB-UniRule"/>
</dbReference>
<dbReference type="Proteomes" id="UP001156870">
    <property type="component" value="Unassembled WGS sequence"/>
</dbReference>
<dbReference type="PANTHER" id="PTHR43199">
    <property type="entry name" value="GLUTATHIONE HYDROLASE"/>
    <property type="match status" value="1"/>
</dbReference>
<dbReference type="SUPFAM" id="SSF56235">
    <property type="entry name" value="N-terminal nucleophile aminohydrolases (Ntn hydrolases)"/>
    <property type="match status" value="1"/>
</dbReference>
<accession>A0AA37TBX7</accession>
<comment type="subunit">
    <text evidence="7">This enzyme consists of two polypeptide chains, which are synthesized in precursor form from a single polypeptide.</text>
</comment>
<feature type="chain" id="PRO_5041264409" description="Glutathione hydrolase proenzyme" evidence="9">
    <location>
        <begin position="40"/>
        <end position="628"/>
    </location>
</feature>
<comment type="catalytic activity">
    <reaction evidence="1 7">
        <text>an S-substituted glutathione + H2O = an S-substituted L-cysteinylglycine + L-glutamate</text>
        <dbReference type="Rhea" id="RHEA:59468"/>
        <dbReference type="ChEBI" id="CHEBI:15377"/>
        <dbReference type="ChEBI" id="CHEBI:29985"/>
        <dbReference type="ChEBI" id="CHEBI:90779"/>
        <dbReference type="ChEBI" id="CHEBI:143103"/>
        <dbReference type="EC" id="3.4.19.13"/>
    </reaction>
</comment>
<keyword evidence="7" id="KW-0808">Transferase</keyword>
<comment type="caution">
    <text evidence="10">The sequence shown here is derived from an EMBL/GenBank/DDBJ whole genome shotgun (WGS) entry which is preliminary data.</text>
</comment>
<name>A0AA37TBX7_9GAMM</name>
<comment type="catalytic activity">
    <reaction evidence="2 7">
        <text>glutathione + H2O = L-cysteinylglycine + L-glutamate</text>
        <dbReference type="Rhea" id="RHEA:28807"/>
        <dbReference type="ChEBI" id="CHEBI:15377"/>
        <dbReference type="ChEBI" id="CHEBI:29985"/>
        <dbReference type="ChEBI" id="CHEBI:57925"/>
        <dbReference type="ChEBI" id="CHEBI:61694"/>
        <dbReference type="EC" id="3.4.19.13"/>
    </reaction>
</comment>
<evidence type="ECO:0000256" key="4">
    <source>
        <dbReference type="ARBA" id="ARBA00047417"/>
    </source>
</evidence>
<dbReference type="InterPro" id="IPR051792">
    <property type="entry name" value="GGT_bact"/>
</dbReference>
<keyword evidence="3 7" id="KW-0012">Acyltransferase</keyword>
<keyword evidence="9" id="KW-0732">Signal</keyword>
<keyword evidence="7" id="KW-0317">Glutathione biosynthesis</keyword>
<feature type="binding site" evidence="6">
    <location>
        <position position="478"/>
    </location>
    <ligand>
        <name>L-glutamate</name>
        <dbReference type="ChEBI" id="CHEBI:29985"/>
    </ligand>
</feature>
<dbReference type="GO" id="GO:0103068">
    <property type="term" value="F:leukotriene C4 gamma-glutamyl transferase activity"/>
    <property type="evidence" value="ECO:0007669"/>
    <property type="project" value="UniProtKB-EC"/>
</dbReference>
<sequence length="628" mass="67062">MTGFHPLTRVVRSSMILRSSMTLRSVVAVASLAGSLVLAGCGHTDNSEKAHNVAESASMMPKTASSNSSGLSDHPSNDHSKRQAPDYDMVAAQGKGAAATVHPLATKAAIEVLESGGNAVDAAVAAALMLGVVDGHNSGIGGGLFALVYWADGRVEAVDGREMAPAKAHRDMYLKDGEFMKDWSRTGPLASGVPGSIAVFDYLMKNGGAQTFADHLERAATVADEGFVVTPVYAKRLRSSAEALGRFPASKVVFFSDDGETWSEGDILKQKDLAATYRAIAKEGSAHFYQGEFAKAVGEWMAANGGLITVEDMANYEIKLRNPIQSTYQGHTIYGFPPPSSGGVHVAEMLNILEHFSLKGLSDSERYHLVGEAMKLAFADRAHWLGDPAYTHVPKGLTSKEYADQLASKISSDKALASVSYGKPKAWDSDWFQTHTTNISVADGQGNWVALTTTVNTNFGSKVIIPGTGVIMNNQMDDFSAQPGVPNVYGLVGSEANSIQPGKRPLSSMTPTIVVKNDDNGKPVNPVMAIGAAGGPLIITQVLQGIVNHITLDYPLQESLAAPRIHQQWKPEVLFVEQVVDSETREALEAKGHKVMNLRFTGSSTAVVQKNSGEFVPVAEPRLRERNQ</sequence>
<organism evidence="10 11">
    <name type="scientific">Marinibactrum halimedae</name>
    <dbReference type="NCBI Taxonomy" id="1444977"/>
    <lineage>
        <taxon>Bacteria</taxon>
        <taxon>Pseudomonadati</taxon>
        <taxon>Pseudomonadota</taxon>
        <taxon>Gammaproteobacteria</taxon>
        <taxon>Cellvibrionales</taxon>
        <taxon>Cellvibrionaceae</taxon>
        <taxon>Marinibactrum</taxon>
    </lineage>
</organism>
<dbReference type="EMBL" id="BSPD01000067">
    <property type="protein sequence ID" value="GLS27220.1"/>
    <property type="molecule type" value="Genomic_DNA"/>
</dbReference>
<evidence type="ECO:0000313" key="10">
    <source>
        <dbReference type="EMBL" id="GLS27220.1"/>
    </source>
</evidence>
<feature type="binding site" evidence="6">
    <location>
        <begin position="507"/>
        <end position="508"/>
    </location>
    <ligand>
        <name>L-glutamate</name>
        <dbReference type="ChEBI" id="CHEBI:29985"/>
    </ligand>
</feature>
<feature type="binding site" evidence="6">
    <location>
        <position position="161"/>
    </location>
    <ligand>
        <name>L-glutamate</name>
        <dbReference type="ChEBI" id="CHEBI:29985"/>
    </ligand>
</feature>
<dbReference type="AlphaFoldDB" id="A0AA37TBX7"/>
<feature type="region of interest" description="Disordered" evidence="8">
    <location>
        <begin position="57"/>
        <end position="83"/>
    </location>
</feature>
<dbReference type="Gene3D" id="1.10.246.130">
    <property type="match status" value="1"/>
</dbReference>
<dbReference type="EC" id="2.3.2.2" evidence="7"/>
<gene>
    <name evidence="10" type="primary">ggt_2</name>
    <name evidence="10" type="ORF">GCM10007877_29390</name>
</gene>
<reference evidence="10 11" key="1">
    <citation type="journal article" date="2014" name="Int. J. Syst. Evol. Microbiol.">
        <title>Complete genome sequence of Corynebacterium casei LMG S-19264T (=DSM 44701T), isolated from a smear-ripened cheese.</title>
        <authorList>
            <consortium name="US DOE Joint Genome Institute (JGI-PGF)"/>
            <person name="Walter F."/>
            <person name="Albersmeier A."/>
            <person name="Kalinowski J."/>
            <person name="Ruckert C."/>
        </authorList>
    </citation>
    <scope>NUCLEOTIDE SEQUENCE [LARGE SCALE GENOMIC DNA]</scope>
    <source>
        <strain evidence="10 11">NBRC 110095</strain>
    </source>
</reference>
<evidence type="ECO:0000256" key="2">
    <source>
        <dbReference type="ARBA" id="ARBA00001089"/>
    </source>
</evidence>
<evidence type="ECO:0000256" key="7">
    <source>
        <dbReference type="RuleBase" id="RU368036"/>
    </source>
</evidence>
<dbReference type="Pfam" id="PF01019">
    <property type="entry name" value="G_glu_transpept"/>
    <property type="match status" value="1"/>
</dbReference>
<evidence type="ECO:0000256" key="1">
    <source>
        <dbReference type="ARBA" id="ARBA00001049"/>
    </source>
</evidence>
<dbReference type="InterPro" id="IPR043137">
    <property type="entry name" value="GGT_ssub_C"/>
</dbReference>
<dbReference type="PRINTS" id="PR01210">
    <property type="entry name" value="GGTRANSPTASE"/>
</dbReference>
<feature type="binding site" evidence="6">
    <location>
        <begin position="454"/>
        <end position="456"/>
    </location>
    <ligand>
        <name>L-glutamate</name>
        <dbReference type="ChEBI" id="CHEBI:29985"/>
    </ligand>
</feature>
<keyword evidence="7" id="KW-0378">Hydrolase</keyword>
<dbReference type="InterPro" id="IPR043138">
    <property type="entry name" value="GGT_lsub"/>
</dbReference>
<comment type="pathway">
    <text evidence="7">Sulfur metabolism; glutathione metabolism.</text>
</comment>
<dbReference type="RefSeq" id="WP_232595173.1">
    <property type="nucleotide sequence ID" value="NZ_BSPD01000067.1"/>
</dbReference>
<dbReference type="PANTHER" id="PTHR43199:SF6">
    <property type="entry name" value="GLUTATHIONE HYDROLASE PROENZYME"/>
    <property type="match status" value="1"/>
</dbReference>
<dbReference type="GO" id="GO:0006750">
    <property type="term" value="P:glutathione biosynthetic process"/>
    <property type="evidence" value="ECO:0007669"/>
    <property type="project" value="UniProtKB-KW"/>
</dbReference>
<dbReference type="GO" id="GO:0006751">
    <property type="term" value="P:glutathione catabolic process"/>
    <property type="evidence" value="ECO:0007669"/>
    <property type="project" value="UniProtKB-UniRule"/>
</dbReference>
<evidence type="ECO:0000256" key="3">
    <source>
        <dbReference type="ARBA" id="ARBA00023315"/>
    </source>
</evidence>